<protein>
    <recommendedName>
        <fullName evidence="1">histidine--tRNA ligase</fullName>
        <ecNumber evidence="1">6.1.1.21</ecNumber>
    </recommendedName>
</protein>
<name>A0AAD2A4H4_9LAMI</name>
<dbReference type="AlphaFoldDB" id="A0AAD2A4H4"/>
<evidence type="ECO:0000313" key="4">
    <source>
        <dbReference type="Proteomes" id="UP000834106"/>
    </source>
</evidence>
<evidence type="ECO:0000256" key="1">
    <source>
        <dbReference type="ARBA" id="ARBA00012815"/>
    </source>
</evidence>
<dbReference type="GO" id="GO:0005737">
    <property type="term" value="C:cytoplasm"/>
    <property type="evidence" value="ECO:0007669"/>
    <property type="project" value="InterPro"/>
</dbReference>
<proteinExistence type="predicted"/>
<dbReference type="SUPFAM" id="SSF52954">
    <property type="entry name" value="Class II aaRS ABD-related"/>
    <property type="match status" value="1"/>
</dbReference>
<dbReference type="Gene3D" id="3.40.50.800">
    <property type="entry name" value="Anticodon-binding domain"/>
    <property type="match status" value="1"/>
</dbReference>
<dbReference type="GO" id="GO:0006427">
    <property type="term" value="P:histidyl-tRNA aminoacylation"/>
    <property type="evidence" value="ECO:0007669"/>
    <property type="project" value="TreeGrafter"/>
</dbReference>
<sequence length="178" mass="19821">MFSCMENTASMCLRYLNQYANMNRENDDDFGGDKKALEKHSHGEVSFAVVQANEDLEDHSQGFDRLLSTFEGDNIPAFGFGFGDAVIVELLKERGLGLQIENCLSSVQLLQLLLNSGKKVKVLSWFWKINPLNGCLKRAARINARTLMLVGSAEWQKGMVGVKIPSSGEQYAIKVDEL</sequence>
<dbReference type="PANTHER" id="PTHR43707:SF1">
    <property type="entry name" value="HISTIDINE--TRNA LIGASE, MITOCHONDRIAL-RELATED"/>
    <property type="match status" value="1"/>
</dbReference>
<gene>
    <name evidence="3" type="ORF">FPE_LOCUS26971</name>
</gene>
<dbReference type="InterPro" id="IPR036621">
    <property type="entry name" value="Anticodon-bd_dom_sf"/>
</dbReference>
<dbReference type="PANTHER" id="PTHR43707">
    <property type="entry name" value="HISTIDYL-TRNA SYNTHETASE"/>
    <property type="match status" value="1"/>
</dbReference>
<evidence type="ECO:0000313" key="3">
    <source>
        <dbReference type="EMBL" id="CAI9779541.1"/>
    </source>
</evidence>
<organism evidence="3 4">
    <name type="scientific">Fraxinus pennsylvanica</name>
    <dbReference type="NCBI Taxonomy" id="56036"/>
    <lineage>
        <taxon>Eukaryota</taxon>
        <taxon>Viridiplantae</taxon>
        <taxon>Streptophyta</taxon>
        <taxon>Embryophyta</taxon>
        <taxon>Tracheophyta</taxon>
        <taxon>Spermatophyta</taxon>
        <taxon>Magnoliopsida</taxon>
        <taxon>eudicotyledons</taxon>
        <taxon>Gunneridae</taxon>
        <taxon>Pentapetalae</taxon>
        <taxon>asterids</taxon>
        <taxon>lamiids</taxon>
        <taxon>Lamiales</taxon>
        <taxon>Oleaceae</taxon>
        <taxon>Oleeae</taxon>
        <taxon>Fraxinus</taxon>
    </lineage>
</organism>
<keyword evidence="4" id="KW-1185">Reference proteome</keyword>
<dbReference type="Proteomes" id="UP000834106">
    <property type="component" value="Chromosome 17"/>
</dbReference>
<comment type="catalytic activity">
    <reaction evidence="2">
        <text>tRNA(His) + L-histidine + ATP = L-histidyl-tRNA(His) + AMP + diphosphate + H(+)</text>
        <dbReference type="Rhea" id="RHEA:17313"/>
        <dbReference type="Rhea" id="RHEA-COMP:9665"/>
        <dbReference type="Rhea" id="RHEA-COMP:9689"/>
        <dbReference type="ChEBI" id="CHEBI:15378"/>
        <dbReference type="ChEBI" id="CHEBI:30616"/>
        <dbReference type="ChEBI" id="CHEBI:33019"/>
        <dbReference type="ChEBI" id="CHEBI:57595"/>
        <dbReference type="ChEBI" id="CHEBI:78442"/>
        <dbReference type="ChEBI" id="CHEBI:78527"/>
        <dbReference type="ChEBI" id="CHEBI:456215"/>
        <dbReference type="EC" id="6.1.1.21"/>
    </reaction>
</comment>
<dbReference type="InterPro" id="IPR004516">
    <property type="entry name" value="HisRS/HisZ"/>
</dbReference>
<reference evidence="3" key="1">
    <citation type="submission" date="2023-05" db="EMBL/GenBank/DDBJ databases">
        <authorList>
            <person name="Huff M."/>
        </authorList>
    </citation>
    <scope>NUCLEOTIDE SEQUENCE</scope>
</reference>
<dbReference type="EMBL" id="OU503052">
    <property type="protein sequence ID" value="CAI9779541.1"/>
    <property type="molecule type" value="Genomic_DNA"/>
</dbReference>
<dbReference type="EC" id="6.1.1.21" evidence="1"/>
<evidence type="ECO:0000256" key="2">
    <source>
        <dbReference type="ARBA" id="ARBA00047639"/>
    </source>
</evidence>
<accession>A0AAD2A4H4</accession>
<dbReference type="GO" id="GO:0004821">
    <property type="term" value="F:histidine-tRNA ligase activity"/>
    <property type="evidence" value="ECO:0007669"/>
    <property type="project" value="UniProtKB-EC"/>
</dbReference>